<name>A0AB38TJX0_9HYPH</name>
<dbReference type="RefSeq" id="WP_024504626.1">
    <property type="nucleotide sequence ID" value="NZ_CP088148.1"/>
</dbReference>
<proteinExistence type="predicted"/>
<keyword evidence="3" id="KW-1185">Reference proteome</keyword>
<dbReference type="Proteomes" id="UP001060070">
    <property type="component" value="Plasmid unnamed"/>
</dbReference>
<evidence type="ECO:0000313" key="2">
    <source>
        <dbReference type="EMBL" id="UTU55087.1"/>
    </source>
</evidence>
<reference evidence="2 3" key="1">
    <citation type="journal article" date="2022" name="Microbiol. Resour. Announc.">
        <title>Complete Genome Sequence of Mesorhizobium ciceri Strain R30, a Rhizobium Used as a Commercial Inoculant for Chickpea in Argentina.</title>
        <authorList>
            <person name="Foresto E."/>
            <person name="Revale S."/>
            <person name="Primo E."/>
            <person name="Nievas F."/>
            <person name="Carezzano E."/>
            <person name="Puente M."/>
            <person name="Alzari P."/>
            <person name="Mart M."/>
            <person name="Ben-Assaya M."/>
            <person name="Mornico D."/>
            <person name="Santoro M."/>
            <person name="Mart F."/>
            <person name="Giordano W."/>
            <person name="Bogino P."/>
        </authorList>
    </citation>
    <scope>NUCLEOTIDE SEQUENCE [LARGE SCALE GENOMIC DNA]</scope>
    <source>
        <strain evidence="2 3">R30</strain>
    </source>
</reference>
<dbReference type="InterPro" id="IPR054189">
    <property type="entry name" value="DUF6894"/>
</dbReference>
<dbReference type="EMBL" id="CP088148">
    <property type="protein sequence ID" value="UTU55087.1"/>
    <property type="molecule type" value="Genomic_DNA"/>
</dbReference>
<evidence type="ECO:0000259" key="1">
    <source>
        <dbReference type="Pfam" id="PF21834"/>
    </source>
</evidence>
<keyword evidence="2" id="KW-0614">Plasmid</keyword>
<sequence>MARFFFDSGDHDVVIQDEIGIECAGLEEVRRVGFEGLIDLTKDALTEVDGQQVFVEVRNENGDRILRLSISLQIKLMR</sequence>
<accession>A0AB38TJX0</accession>
<protein>
    <recommendedName>
        <fullName evidence="1">DUF6894 domain-containing protein</fullName>
    </recommendedName>
</protein>
<dbReference type="Pfam" id="PF21834">
    <property type="entry name" value="DUF6894"/>
    <property type="match status" value="1"/>
</dbReference>
<organism evidence="2 3">
    <name type="scientific">Mesorhizobium ciceri</name>
    <dbReference type="NCBI Taxonomy" id="39645"/>
    <lineage>
        <taxon>Bacteria</taxon>
        <taxon>Pseudomonadati</taxon>
        <taxon>Pseudomonadota</taxon>
        <taxon>Alphaproteobacteria</taxon>
        <taxon>Hyphomicrobiales</taxon>
        <taxon>Phyllobacteriaceae</taxon>
        <taxon>Mesorhizobium</taxon>
    </lineage>
</organism>
<geneLocation type="plasmid" evidence="2 3">
    <name>unnamed</name>
</geneLocation>
<dbReference type="AlphaFoldDB" id="A0AB38TJX0"/>
<gene>
    <name evidence="2" type="ORF">LRP29_32630</name>
</gene>
<feature type="domain" description="DUF6894" evidence="1">
    <location>
        <begin position="3"/>
        <end position="70"/>
    </location>
</feature>
<evidence type="ECO:0000313" key="3">
    <source>
        <dbReference type="Proteomes" id="UP001060070"/>
    </source>
</evidence>